<gene>
    <name evidence="9" type="ORF">DFE_1441</name>
</gene>
<dbReference type="InterPro" id="IPR005017">
    <property type="entry name" value="OMPP1/FadL/TodX"/>
</dbReference>
<keyword evidence="4" id="KW-0812">Transmembrane</keyword>
<evidence type="ECO:0000256" key="8">
    <source>
        <dbReference type="SAM" id="SignalP"/>
    </source>
</evidence>
<evidence type="ECO:0000256" key="6">
    <source>
        <dbReference type="ARBA" id="ARBA00023136"/>
    </source>
</evidence>
<evidence type="ECO:0000256" key="1">
    <source>
        <dbReference type="ARBA" id="ARBA00004571"/>
    </source>
</evidence>
<dbReference type="PANTHER" id="PTHR35093:SF8">
    <property type="entry name" value="OUTER MEMBRANE PROTEIN NMB0088-RELATED"/>
    <property type="match status" value="1"/>
</dbReference>
<dbReference type="SUPFAM" id="SSF56935">
    <property type="entry name" value="Porins"/>
    <property type="match status" value="1"/>
</dbReference>
<dbReference type="Gene3D" id="2.40.160.60">
    <property type="entry name" value="Outer membrane protein transport protein (OMPP1/FadL/TodX)"/>
    <property type="match status" value="1"/>
</dbReference>
<evidence type="ECO:0000313" key="10">
    <source>
        <dbReference type="Proteomes" id="UP000269883"/>
    </source>
</evidence>
<protein>
    <submittedName>
        <fullName evidence="9">Long-chain fatty acid transport protein</fullName>
    </submittedName>
</protein>
<dbReference type="GO" id="GO:0015483">
    <property type="term" value="F:long-chain fatty acid transporting porin activity"/>
    <property type="evidence" value="ECO:0007669"/>
    <property type="project" value="TreeGrafter"/>
</dbReference>
<proteinExistence type="inferred from homology"/>
<dbReference type="GO" id="GO:0009279">
    <property type="term" value="C:cell outer membrane"/>
    <property type="evidence" value="ECO:0007669"/>
    <property type="project" value="UniProtKB-SubCell"/>
</dbReference>
<dbReference type="OrthoDB" id="9922at2"/>
<keyword evidence="5 8" id="KW-0732">Signal</keyword>
<dbReference type="Pfam" id="PF03349">
    <property type="entry name" value="Toluene_X"/>
    <property type="match status" value="2"/>
</dbReference>
<evidence type="ECO:0000256" key="4">
    <source>
        <dbReference type="ARBA" id="ARBA00022692"/>
    </source>
</evidence>
<keyword evidence="3" id="KW-1134">Transmembrane beta strand</keyword>
<evidence type="ECO:0000256" key="2">
    <source>
        <dbReference type="ARBA" id="ARBA00008163"/>
    </source>
</evidence>
<organism evidence="9 10">
    <name type="scientific">Desulfovibrio ferrophilus</name>
    <dbReference type="NCBI Taxonomy" id="241368"/>
    <lineage>
        <taxon>Bacteria</taxon>
        <taxon>Pseudomonadati</taxon>
        <taxon>Thermodesulfobacteriota</taxon>
        <taxon>Desulfovibrionia</taxon>
        <taxon>Desulfovibrionales</taxon>
        <taxon>Desulfovibrionaceae</taxon>
        <taxon>Desulfovibrio</taxon>
    </lineage>
</organism>
<name>A0A2Z6AY31_9BACT</name>
<dbReference type="AlphaFoldDB" id="A0A2Z6AY31"/>
<evidence type="ECO:0000313" key="9">
    <source>
        <dbReference type="EMBL" id="BBD08167.1"/>
    </source>
</evidence>
<dbReference type="EMBL" id="AP017378">
    <property type="protein sequence ID" value="BBD08167.1"/>
    <property type="molecule type" value="Genomic_DNA"/>
</dbReference>
<evidence type="ECO:0000256" key="5">
    <source>
        <dbReference type="ARBA" id="ARBA00022729"/>
    </source>
</evidence>
<dbReference type="PANTHER" id="PTHR35093">
    <property type="entry name" value="OUTER MEMBRANE PROTEIN NMB0088-RELATED"/>
    <property type="match status" value="1"/>
</dbReference>
<sequence length="414" mass="44842">MRTWHLFIVLGALLGLLVIPEPAHATNGDNLISVGPVSRAMGGVGIASPQDSASAVFANPAAMCFGPYCPSSEASASMTLFKPTVKAKVTNGTGSYSATSEEKTYPIPTAALSYPLSNSLRFGLAAYGVSGMGVDYRDTGLDSIYVGAFPQSTGTYTILQRMKVAPALAYQVNNDLSIGLAVHLHYASLDLGNGPKDGITVGFQPGIIYKPTDQISLGLTYISPQEINHENVADFNSDGIMDGLKLESPQIFGAGLAWEPNMTWLIETDVKWINWSNATGYKDFGWKDQWVFNIGAQYRGFDSVVLRAGYNYAPSPVDLNDNFDGTENVIVQDKGMPRYYYETFRLVGFPAIVEHHITLGATWDISKTFSVDLAYMHAFENKISVDGTDFTGATASIESSLYEDSLTLGLSWLF</sequence>
<dbReference type="RefSeq" id="WP_126378041.1">
    <property type="nucleotide sequence ID" value="NZ_AP017378.1"/>
</dbReference>
<feature type="chain" id="PRO_5016373599" evidence="8">
    <location>
        <begin position="26"/>
        <end position="414"/>
    </location>
</feature>
<accession>A0A2Z6AY31</accession>
<feature type="signal peptide" evidence="8">
    <location>
        <begin position="1"/>
        <end position="25"/>
    </location>
</feature>
<keyword evidence="10" id="KW-1185">Reference proteome</keyword>
<reference evidence="9 10" key="1">
    <citation type="journal article" date="2018" name="Sci. Adv.">
        <title>Multi-heme cytochromes provide a pathway for survival in energy-limited environments.</title>
        <authorList>
            <person name="Deng X."/>
            <person name="Dohmae N."/>
            <person name="Nealson K.H."/>
            <person name="Hashimoto K."/>
            <person name="Okamoto A."/>
        </authorList>
    </citation>
    <scope>NUCLEOTIDE SEQUENCE [LARGE SCALE GENOMIC DNA]</scope>
    <source>
        <strain evidence="9 10">IS5</strain>
    </source>
</reference>
<keyword evidence="6" id="KW-0472">Membrane</keyword>
<dbReference type="Proteomes" id="UP000269883">
    <property type="component" value="Chromosome"/>
</dbReference>
<comment type="subcellular location">
    <subcellularLocation>
        <location evidence="1">Cell outer membrane</location>
        <topology evidence="1">Multi-pass membrane protein</topology>
    </subcellularLocation>
</comment>
<keyword evidence="7" id="KW-0998">Cell outer membrane</keyword>
<comment type="similarity">
    <text evidence="2">Belongs to the OmpP1/FadL family.</text>
</comment>
<evidence type="ECO:0000256" key="3">
    <source>
        <dbReference type="ARBA" id="ARBA00022452"/>
    </source>
</evidence>
<dbReference type="KEGG" id="dfl:DFE_1441"/>
<evidence type="ECO:0000256" key="7">
    <source>
        <dbReference type="ARBA" id="ARBA00023237"/>
    </source>
</evidence>